<reference evidence="1 2" key="2">
    <citation type="journal article" date="2010" name="Stand. Genomic Sci.">
        <title>Complete genome sequence of Desulfohalobium retbaense type strain (HR(100)).</title>
        <authorList>
            <person name="Spring S."/>
            <person name="Nolan M."/>
            <person name="Lapidus A."/>
            <person name="Glavina Del Rio T."/>
            <person name="Copeland A."/>
            <person name="Tice H."/>
            <person name="Cheng J.F."/>
            <person name="Lucas S."/>
            <person name="Land M."/>
            <person name="Chen F."/>
            <person name="Bruce D."/>
            <person name="Goodwin L."/>
            <person name="Pitluck S."/>
            <person name="Ivanova N."/>
            <person name="Mavromatis K."/>
            <person name="Mikhailova N."/>
            <person name="Pati A."/>
            <person name="Chen A."/>
            <person name="Palaniappan K."/>
            <person name="Hauser L."/>
            <person name="Chang Y.J."/>
            <person name="Jeffries C.D."/>
            <person name="Munk C."/>
            <person name="Kiss H."/>
            <person name="Chain P."/>
            <person name="Han C."/>
            <person name="Brettin T."/>
            <person name="Detter J.C."/>
            <person name="Schuler E."/>
            <person name="Goker M."/>
            <person name="Rohde M."/>
            <person name="Bristow J."/>
            <person name="Eisen J.A."/>
            <person name="Markowitz V."/>
            <person name="Hugenholtz P."/>
            <person name="Kyrpides N.C."/>
            <person name="Klenk H.P."/>
        </authorList>
    </citation>
    <scope>NUCLEOTIDE SEQUENCE [LARGE SCALE GENOMIC DNA]</scope>
    <source>
        <strain evidence="2">ATCC 49802 / DSM 20745 / S 6022</strain>
    </source>
</reference>
<dbReference type="eggNOG" id="ENOG5033F64">
    <property type="taxonomic scope" value="Bacteria"/>
</dbReference>
<evidence type="ECO:0000313" key="2">
    <source>
        <dbReference type="Proteomes" id="UP000002027"/>
    </source>
</evidence>
<dbReference type="STRING" id="479434.Sthe_1247"/>
<proteinExistence type="predicted"/>
<dbReference type="AlphaFoldDB" id="D1C365"/>
<keyword evidence="2" id="KW-1185">Reference proteome</keyword>
<dbReference type="OrthoDB" id="162877at2"/>
<dbReference type="EMBL" id="CP001823">
    <property type="protein sequence ID" value="ACZ38682.1"/>
    <property type="molecule type" value="Genomic_DNA"/>
</dbReference>
<accession>D1C365</accession>
<protein>
    <submittedName>
        <fullName evidence="1">Uncharacterized protein</fullName>
    </submittedName>
</protein>
<organism evidence="1 2">
    <name type="scientific">Sphaerobacter thermophilus (strain ATCC 49802 / DSM 20745 / KCCM 41009 / NCIMB 13125 / S 6022)</name>
    <dbReference type="NCBI Taxonomy" id="479434"/>
    <lineage>
        <taxon>Bacteria</taxon>
        <taxon>Pseudomonadati</taxon>
        <taxon>Thermomicrobiota</taxon>
        <taxon>Thermomicrobia</taxon>
        <taxon>Sphaerobacterales</taxon>
        <taxon>Sphaerobacterineae</taxon>
        <taxon>Sphaerobacteraceae</taxon>
        <taxon>Sphaerobacter</taxon>
    </lineage>
</organism>
<reference evidence="2" key="1">
    <citation type="submission" date="2009-11" db="EMBL/GenBank/DDBJ databases">
        <title>The complete chromosome 1 of Sphaerobacter thermophilus DSM 20745.</title>
        <authorList>
            <person name="Lucas S."/>
            <person name="Copeland A."/>
            <person name="Lapidus A."/>
            <person name="Glavina del Rio T."/>
            <person name="Dalin E."/>
            <person name="Tice H."/>
            <person name="Bruce D."/>
            <person name="Goodwin L."/>
            <person name="Pitluck S."/>
            <person name="Kyrpides N."/>
            <person name="Mavromatis K."/>
            <person name="Ivanova N."/>
            <person name="Mikhailova N."/>
            <person name="LaButti K.M."/>
            <person name="Clum A."/>
            <person name="Sun H.I."/>
            <person name="Brettin T."/>
            <person name="Detter J.C."/>
            <person name="Han C."/>
            <person name="Larimer F."/>
            <person name="Land M."/>
            <person name="Hauser L."/>
            <person name="Markowitz V."/>
            <person name="Cheng J.F."/>
            <person name="Hugenholtz P."/>
            <person name="Woyke T."/>
            <person name="Wu D."/>
            <person name="Steenblock K."/>
            <person name="Schneider S."/>
            <person name="Pukall R."/>
            <person name="Goeker M."/>
            <person name="Klenk H.P."/>
            <person name="Eisen J.A."/>
        </authorList>
    </citation>
    <scope>NUCLEOTIDE SEQUENCE [LARGE SCALE GENOMIC DNA]</scope>
    <source>
        <strain evidence="2">ATCC 49802 / DSM 20745 / S 6022</strain>
    </source>
</reference>
<dbReference type="KEGG" id="sti:Sthe_1247"/>
<dbReference type="InParanoid" id="D1C365"/>
<dbReference type="RefSeq" id="WP_012871729.1">
    <property type="nucleotide sequence ID" value="NC_013523.1"/>
</dbReference>
<gene>
    <name evidence="1" type="ordered locus">Sthe_1247</name>
</gene>
<dbReference type="HOGENOM" id="CLU_2571717_0_0_0"/>
<evidence type="ECO:0000313" key="1">
    <source>
        <dbReference type="EMBL" id="ACZ38682.1"/>
    </source>
</evidence>
<name>D1C365_SPHTD</name>
<sequence>MSIRVVVHLHNEEPFVAEMEEMPDPKDNFVVLRNPRSRDGRSLTFVTDGATAFLYPWTRITFIEIIDGAGSQESIVGFFREDSRANRP</sequence>
<dbReference type="Proteomes" id="UP000002027">
    <property type="component" value="Chromosome 1"/>
</dbReference>